<dbReference type="PROSITE" id="PS51123">
    <property type="entry name" value="OMPA_2"/>
    <property type="match status" value="1"/>
</dbReference>
<keyword evidence="5" id="KW-1185">Reference proteome</keyword>
<dbReference type="InterPro" id="IPR002368">
    <property type="entry name" value="OmpA"/>
</dbReference>
<proteinExistence type="predicted"/>
<dbReference type="KEGG" id="tcl:Tchl_2964"/>
<evidence type="ECO:0000256" key="1">
    <source>
        <dbReference type="ARBA" id="ARBA00004442"/>
    </source>
</evidence>
<dbReference type="InterPro" id="IPR006665">
    <property type="entry name" value="OmpA-like"/>
</dbReference>
<dbReference type="InterPro" id="IPR050330">
    <property type="entry name" value="Bact_OuterMem_StrucFunc"/>
</dbReference>
<protein>
    <submittedName>
        <fullName evidence="4">Outer membrane protein A</fullName>
    </submittedName>
</protein>
<dbReference type="InterPro" id="IPR006664">
    <property type="entry name" value="OMP_bac"/>
</dbReference>
<accession>A0A1H5VI02</accession>
<reference evidence="4 5" key="1">
    <citation type="submission" date="2016-12" db="EMBL/GenBank/DDBJ databases">
        <title>Complete genome sequence of Thauera chlorobenzoica, a Betaproteobacterium degrading haloaromatics anaerobically to CO2 and halides.</title>
        <authorList>
            <person name="Goris T."/>
            <person name="Mergelsberg M."/>
            <person name="Boll M."/>
        </authorList>
    </citation>
    <scope>NUCLEOTIDE SEQUENCE [LARGE SCALE GENOMIC DNA]</scope>
    <source>
        <strain evidence="4 5">3CB1</strain>
    </source>
</reference>
<dbReference type="EMBL" id="CP018839">
    <property type="protein sequence ID" value="APR05779.1"/>
    <property type="molecule type" value="Genomic_DNA"/>
</dbReference>
<dbReference type="AlphaFoldDB" id="A0A1H5VI02"/>
<keyword evidence="3" id="KW-0998">Cell outer membrane</keyword>
<comment type="subcellular location">
    <subcellularLocation>
        <location evidence="1">Cell outer membrane</location>
    </subcellularLocation>
</comment>
<dbReference type="InterPro" id="IPR036737">
    <property type="entry name" value="OmpA-like_sf"/>
</dbReference>
<dbReference type="STRING" id="96773.Tchl_2964"/>
<name>A0A1H5VI02_9RHOO</name>
<dbReference type="RefSeq" id="WP_075149756.1">
    <property type="nucleotide sequence ID" value="NZ_CP018839.1"/>
</dbReference>
<sequence length="236" mass="24829">MIKQTKKQMLMLAAIASIGLSAPSAFAQVKDVVVDGTGEIPYVIDSRKVVARSGTGLCWRTGYWSPAAASTAMAGEFPAGCACDSDIVAKDKCVAPVAAAAPAPAPAPKPTADKIKLSADALFDFDKAVLKPEGQAKLNELAAKAKSLKLEVILAVGHTDRIGSDAYNQRLSERRAAAVKTYLVSQGVDANRIYTEGKGETQPVTGKQCDNVRGRAAQISCLQPDRRVEVEVIGSK</sequence>
<evidence type="ECO:0000256" key="2">
    <source>
        <dbReference type="ARBA" id="ARBA00023136"/>
    </source>
</evidence>
<evidence type="ECO:0000313" key="4">
    <source>
        <dbReference type="EMBL" id="APR05779.1"/>
    </source>
</evidence>
<dbReference type="PANTHER" id="PTHR30329">
    <property type="entry name" value="STATOR ELEMENT OF FLAGELLAR MOTOR COMPLEX"/>
    <property type="match status" value="1"/>
</dbReference>
<dbReference type="Pfam" id="PF00691">
    <property type="entry name" value="OmpA"/>
    <property type="match status" value="1"/>
</dbReference>
<dbReference type="InterPro" id="IPR006690">
    <property type="entry name" value="OMPA-like_CS"/>
</dbReference>
<dbReference type="PRINTS" id="PR01022">
    <property type="entry name" value="OUTRMMBRANEA"/>
</dbReference>
<dbReference type="PROSITE" id="PS01068">
    <property type="entry name" value="OMPA_1"/>
    <property type="match status" value="1"/>
</dbReference>
<dbReference type="PRINTS" id="PR01021">
    <property type="entry name" value="OMPADOMAIN"/>
</dbReference>
<dbReference type="OrthoDB" id="1149075at2"/>
<organism evidence="4 5">
    <name type="scientific">Thauera chlorobenzoica</name>
    <dbReference type="NCBI Taxonomy" id="96773"/>
    <lineage>
        <taxon>Bacteria</taxon>
        <taxon>Pseudomonadati</taxon>
        <taxon>Pseudomonadota</taxon>
        <taxon>Betaproteobacteria</taxon>
        <taxon>Rhodocyclales</taxon>
        <taxon>Zoogloeaceae</taxon>
        <taxon>Thauera</taxon>
    </lineage>
</organism>
<keyword evidence="2" id="KW-0472">Membrane</keyword>
<dbReference type="GO" id="GO:0009279">
    <property type="term" value="C:cell outer membrane"/>
    <property type="evidence" value="ECO:0007669"/>
    <property type="project" value="UniProtKB-SubCell"/>
</dbReference>
<gene>
    <name evidence="4" type="ORF">Tchl_2964</name>
</gene>
<evidence type="ECO:0000313" key="5">
    <source>
        <dbReference type="Proteomes" id="UP000185739"/>
    </source>
</evidence>
<dbReference type="Gene3D" id="3.30.1330.60">
    <property type="entry name" value="OmpA-like domain"/>
    <property type="match status" value="1"/>
</dbReference>
<evidence type="ECO:0000256" key="3">
    <source>
        <dbReference type="ARBA" id="ARBA00023237"/>
    </source>
</evidence>
<dbReference type="Proteomes" id="UP000185739">
    <property type="component" value="Chromosome"/>
</dbReference>
<dbReference type="CDD" id="cd07185">
    <property type="entry name" value="OmpA_C-like"/>
    <property type="match status" value="1"/>
</dbReference>
<dbReference type="GO" id="GO:0015288">
    <property type="term" value="F:porin activity"/>
    <property type="evidence" value="ECO:0007669"/>
    <property type="project" value="InterPro"/>
</dbReference>
<dbReference type="SUPFAM" id="SSF103088">
    <property type="entry name" value="OmpA-like"/>
    <property type="match status" value="1"/>
</dbReference>
<dbReference type="PANTHER" id="PTHR30329:SF21">
    <property type="entry name" value="LIPOPROTEIN YIAD-RELATED"/>
    <property type="match status" value="1"/>
</dbReference>